<reference evidence="1" key="1">
    <citation type="journal article" date="2014" name="Int. J. Syst. Evol. Microbiol.">
        <title>Complete genome sequence of Corynebacterium casei LMG S-19264T (=DSM 44701T), isolated from a smear-ripened cheese.</title>
        <authorList>
            <consortium name="US DOE Joint Genome Institute (JGI-PGF)"/>
            <person name="Walter F."/>
            <person name="Albersmeier A."/>
            <person name="Kalinowski J."/>
            <person name="Ruckert C."/>
        </authorList>
    </citation>
    <scope>NUCLEOTIDE SEQUENCE</scope>
    <source>
        <strain evidence="1">CGMCC 4.5737</strain>
    </source>
</reference>
<gene>
    <name evidence="1" type="ORF">GCM10012275_61350</name>
</gene>
<evidence type="ECO:0000313" key="2">
    <source>
        <dbReference type="Proteomes" id="UP000637578"/>
    </source>
</evidence>
<dbReference type="Proteomes" id="UP000637578">
    <property type="component" value="Unassembled WGS sequence"/>
</dbReference>
<proteinExistence type="predicted"/>
<protein>
    <submittedName>
        <fullName evidence="1">Uncharacterized protein</fullName>
    </submittedName>
</protein>
<dbReference type="EMBL" id="BMMK01000056">
    <property type="protein sequence ID" value="GGM82518.1"/>
    <property type="molecule type" value="Genomic_DNA"/>
</dbReference>
<organism evidence="1 2">
    <name type="scientific">Longimycelium tulufanense</name>
    <dbReference type="NCBI Taxonomy" id="907463"/>
    <lineage>
        <taxon>Bacteria</taxon>
        <taxon>Bacillati</taxon>
        <taxon>Actinomycetota</taxon>
        <taxon>Actinomycetes</taxon>
        <taxon>Pseudonocardiales</taxon>
        <taxon>Pseudonocardiaceae</taxon>
        <taxon>Longimycelium</taxon>
    </lineage>
</organism>
<accession>A0A8J3CIJ4</accession>
<dbReference type="AlphaFoldDB" id="A0A8J3CIJ4"/>
<reference evidence="1" key="2">
    <citation type="submission" date="2020-09" db="EMBL/GenBank/DDBJ databases">
        <authorList>
            <person name="Sun Q."/>
            <person name="Zhou Y."/>
        </authorList>
    </citation>
    <scope>NUCLEOTIDE SEQUENCE</scope>
    <source>
        <strain evidence="1">CGMCC 4.5737</strain>
    </source>
</reference>
<sequence length="146" mass="15923">MVSLAAPAAATPDTAEDIGSYREATYTSSPGVNEALLPLHCGVSVRIEGNRYTISGGGYTRCDGNVARIQHNVKIQRSRWYGWETVAKKSDEKWNNSAHSSWLDYDCAGTGIHDYRVVVTGVATPYGESPRTARAYDQIDEYNCGG</sequence>
<evidence type="ECO:0000313" key="1">
    <source>
        <dbReference type="EMBL" id="GGM82518.1"/>
    </source>
</evidence>
<keyword evidence="2" id="KW-1185">Reference proteome</keyword>
<name>A0A8J3CIJ4_9PSEU</name>
<comment type="caution">
    <text evidence="1">The sequence shown here is derived from an EMBL/GenBank/DDBJ whole genome shotgun (WGS) entry which is preliminary data.</text>
</comment>